<reference evidence="1" key="1">
    <citation type="submission" date="2021-01" db="EMBL/GenBank/DDBJ databases">
        <authorList>
            <person name="Corre E."/>
            <person name="Pelletier E."/>
            <person name="Niang G."/>
            <person name="Scheremetjew M."/>
            <person name="Finn R."/>
            <person name="Kale V."/>
            <person name="Holt S."/>
            <person name="Cochrane G."/>
            <person name="Meng A."/>
            <person name="Brown T."/>
            <person name="Cohen L."/>
        </authorList>
    </citation>
    <scope>NUCLEOTIDE SEQUENCE</scope>
</reference>
<accession>A0A6T8RTG5</accession>
<dbReference type="EMBL" id="HBFQ01002486">
    <property type="protein sequence ID" value="CAD8827318.1"/>
    <property type="molecule type" value="Transcribed_RNA"/>
</dbReference>
<dbReference type="AlphaFoldDB" id="A0A6T8RTG5"/>
<organism evidence="1">
    <name type="scientific">Noctiluca scintillans</name>
    <name type="common">Sea sparkle</name>
    <name type="synonym">Red tide dinoflagellate</name>
    <dbReference type="NCBI Taxonomy" id="2966"/>
    <lineage>
        <taxon>Eukaryota</taxon>
        <taxon>Sar</taxon>
        <taxon>Alveolata</taxon>
        <taxon>Dinophyceae</taxon>
        <taxon>Noctilucales</taxon>
        <taxon>Noctilucaceae</taxon>
        <taxon>Noctiluca</taxon>
    </lineage>
</organism>
<gene>
    <name evidence="1" type="ORF">NSCI0253_LOCUS1663</name>
    <name evidence="2" type="ORF">NSCI0253_LOCUS1664</name>
</gene>
<proteinExistence type="predicted"/>
<name>A0A6T8RTG5_NOCSC</name>
<evidence type="ECO:0000313" key="2">
    <source>
        <dbReference type="EMBL" id="CAD8827318.1"/>
    </source>
</evidence>
<protein>
    <submittedName>
        <fullName evidence="1">Uncharacterized protein</fullName>
    </submittedName>
</protein>
<sequence length="165" mass="18120">MHLVGGSVPTQQLCYDMDDVMDVIRGKVAKWASDDSTKRSCEDAGHSAFHCNQCLKEIKDSDSVYMLHGMGYCSPRCRAGVGNKEDPCDAEFTTEPNACPHARVSAVSLLETPAMRFLACWALLCAPRQQGSQRASHVNAPHMTAKEKSLLCSKSRRSMRDLVVA</sequence>
<dbReference type="EMBL" id="HBFQ01002485">
    <property type="protein sequence ID" value="CAD8827317.1"/>
    <property type="molecule type" value="Transcribed_RNA"/>
</dbReference>
<evidence type="ECO:0000313" key="1">
    <source>
        <dbReference type="EMBL" id="CAD8827317.1"/>
    </source>
</evidence>